<proteinExistence type="predicted"/>
<evidence type="ECO:0000313" key="2">
    <source>
        <dbReference type="Proteomes" id="UP000054323"/>
    </source>
</evidence>
<dbReference type="PATRIC" id="fig|2198.4.peg.903"/>
<dbReference type="InterPro" id="IPR026327">
    <property type="entry name" value="Me_CoM_Rdtase_prot-C-like"/>
</dbReference>
<dbReference type="PIRSF" id="PIRSF019164">
    <property type="entry name" value="UCP019164"/>
    <property type="match status" value="1"/>
</dbReference>
<evidence type="ECO:0008006" key="3">
    <source>
        <dbReference type="Google" id="ProtNLM"/>
    </source>
</evidence>
<protein>
    <recommendedName>
        <fullName evidence="3">Methanogenesis marker protein 7</fullName>
    </recommendedName>
</protein>
<gene>
    <name evidence="1" type="ORF">XD82_0635</name>
</gene>
<dbReference type="Proteomes" id="UP000054323">
    <property type="component" value="Unassembled WGS sequence"/>
</dbReference>
<name>A0A101GQ59_9EURY</name>
<dbReference type="Pfam" id="PF04609">
    <property type="entry name" value="MCR_C"/>
    <property type="match status" value="1"/>
</dbReference>
<dbReference type="EMBL" id="LGGD01000059">
    <property type="protein sequence ID" value="KUK62578.1"/>
    <property type="molecule type" value="Genomic_DNA"/>
</dbReference>
<accession>A0A101GQ59</accession>
<sequence>MTTLVPVTYKGGVYRHDEIMDLIDDLGGYIVPLVGTEIAVVSPSLEIHHLPHTACDIAEYLRRSGAKTNMVGLSRGFGKRIANLNDEERDVINEHDLAVYALGNFEECIRQKFPVLRRGIHVPIVVTGAPDRETLLRIIDPPVEGYVGGVGRIMHRFKRPEELAKLDELVDEVSRTLDARRDDLARDPLSIFPPRLMAILEERIHEISMLTHPTPVTAQMEGLRVKLPYDLYADAVRSLEVASGVTIGDIASVTPSRMRNYILIRIKPFSETRILV</sequence>
<comment type="caution">
    <text evidence="1">The sequence shown here is derived from an EMBL/GenBank/DDBJ whole genome shotgun (WGS) entry which is preliminary data.</text>
</comment>
<organism evidence="1 2">
    <name type="scientific">Methanoculleus marisnigri</name>
    <dbReference type="NCBI Taxonomy" id="2198"/>
    <lineage>
        <taxon>Archaea</taxon>
        <taxon>Methanobacteriati</taxon>
        <taxon>Methanobacteriota</taxon>
        <taxon>Stenosarchaea group</taxon>
        <taxon>Methanomicrobia</taxon>
        <taxon>Methanomicrobiales</taxon>
        <taxon>Methanomicrobiaceae</taxon>
        <taxon>Methanoculleus</taxon>
    </lineage>
</organism>
<dbReference type="AlphaFoldDB" id="A0A101GQ59"/>
<dbReference type="InterPro" id="IPR011312">
    <property type="entry name" value="Menthan_mark_7"/>
</dbReference>
<reference evidence="2" key="1">
    <citation type="journal article" date="2015" name="MBio">
        <title>Genome-Resolved Metagenomic Analysis Reveals Roles for Candidate Phyla and Other Microbial Community Members in Biogeochemical Transformations in Oil Reservoirs.</title>
        <authorList>
            <person name="Hu P."/>
            <person name="Tom L."/>
            <person name="Singh A."/>
            <person name="Thomas B.C."/>
            <person name="Baker B.J."/>
            <person name="Piceno Y.M."/>
            <person name="Andersen G.L."/>
            <person name="Banfield J.F."/>
        </authorList>
    </citation>
    <scope>NUCLEOTIDE SEQUENCE [LARGE SCALE GENOMIC DNA]</scope>
</reference>
<evidence type="ECO:0000313" key="1">
    <source>
        <dbReference type="EMBL" id="KUK62578.1"/>
    </source>
</evidence>